<dbReference type="InterPro" id="IPR027881">
    <property type="entry name" value="SOGA_CC"/>
</dbReference>
<dbReference type="EMBL" id="QUSF01000001">
    <property type="protein sequence ID" value="RLW13463.1"/>
    <property type="molecule type" value="Genomic_DNA"/>
</dbReference>
<feature type="coiled-coil region" evidence="5">
    <location>
        <begin position="1057"/>
        <end position="1116"/>
    </location>
</feature>
<dbReference type="PANTHER" id="PTHR15742:SF3">
    <property type="entry name" value="MICROTUBULE CROSS-LINKING FACTOR 1"/>
    <property type="match status" value="1"/>
</dbReference>
<feature type="compositionally biased region" description="Low complexity" evidence="6">
    <location>
        <begin position="1605"/>
        <end position="1614"/>
    </location>
</feature>
<feature type="coiled-coil region" evidence="5">
    <location>
        <begin position="456"/>
        <end position="490"/>
    </location>
</feature>
<keyword evidence="2" id="KW-0597">Phosphoprotein</keyword>
<dbReference type="GO" id="GO:0030496">
    <property type="term" value="C:midbody"/>
    <property type="evidence" value="ECO:0007669"/>
    <property type="project" value="TreeGrafter"/>
</dbReference>
<feature type="coiled-coil region" evidence="5">
    <location>
        <begin position="387"/>
        <end position="428"/>
    </location>
</feature>
<dbReference type="GO" id="GO:0005615">
    <property type="term" value="C:extracellular space"/>
    <property type="evidence" value="ECO:0007669"/>
    <property type="project" value="InterPro"/>
</dbReference>
<proteinExistence type="predicted"/>
<feature type="region of interest" description="Disordered" evidence="6">
    <location>
        <begin position="558"/>
        <end position="580"/>
    </location>
</feature>
<feature type="region of interest" description="Disordered" evidence="6">
    <location>
        <begin position="1792"/>
        <end position="1816"/>
    </location>
</feature>
<protein>
    <submittedName>
        <fullName evidence="9">Uncharacterized protein</fullName>
    </submittedName>
</protein>
<feature type="region of interest" description="Disordered" evidence="6">
    <location>
        <begin position="1634"/>
        <end position="1683"/>
    </location>
</feature>
<dbReference type="GO" id="GO:0016328">
    <property type="term" value="C:lateral plasma membrane"/>
    <property type="evidence" value="ECO:0007669"/>
    <property type="project" value="TreeGrafter"/>
</dbReference>
<evidence type="ECO:0000259" key="7">
    <source>
        <dbReference type="Pfam" id="PF11365"/>
    </source>
</evidence>
<feature type="region of interest" description="Disordered" evidence="6">
    <location>
        <begin position="617"/>
        <end position="680"/>
    </location>
</feature>
<dbReference type="GO" id="GO:0097427">
    <property type="term" value="C:microtubule bundle"/>
    <property type="evidence" value="ECO:0007669"/>
    <property type="project" value="TreeGrafter"/>
</dbReference>
<feature type="region of interest" description="Disordered" evidence="6">
    <location>
        <begin position="840"/>
        <end position="862"/>
    </location>
</feature>
<dbReference type="GO" id="GO:0010506">
    <property type="term" value="P:regulation of autophagy"/>
    <property type="evidence" value="ECO:0007669"/>
    <property type="project" value="InterPro"/>
</dbReference>
<dbReference type="GO" id="GO:0000922">
    <property type="term" value="C:spindle pole"/>
    <property type="evidence" value="ECO:0007669"/>
    <property type="project" value="TreeGrafter"/>
</dbReference>
<feature type="coiled-coil region" evidence="5">
    <location>
        <begin position="41"/>
        <end position="97"/>
    </location>
</feature>
<comment type="caution">
    <text evidence="9">The sequence shown here is derived from an EMBL/GenBank/DDBJ whole genome shotgun (WGS) entry which is preliminary data.</text>
</comment>
<dbReference type="PANTHER" id="PTHR15742">
    <property type="entry name" value="GIRDIN"/>
    <property type="match status" value="1"/>
</dbReference>
<evidence type="ECO:0000256" key="4">
    <source>
        <dbReference type="ARBA" id="ARBA00023136"/>
    </source>
</evidence>
<feature type="region of interest" description="Disordered" evidence="6">
    <location>
        <begin position="1192"/>
        <end position="1238"/>
    </location>
</feature>
<feature type="coiled-coil region" evidence="5">
    <location>
        <begin position="126"/>
        <end position="174"/>
    </location>
</feature>
<feature type="compositionally biased region" description="Polar residues" evidence="6">
    <location>
        <begin position="1862"/>
        <end position="1877"/>
    </location>
</feature>
<feature type="region of interest" description="Disordered" evidence="6">
    <location>
        <begin position="728"/>
        <end position="750"/>
    </location>
</feature>
<feature type="compositionally biased region" description="Polar residues" evidence="6">
    <location>
        <begin position="1650"/>
        <end position="1683"/>
    </location>
</feature>
<dbReference type="InterPro" id="IPR027882">
    <property type="entry name" value="SOGA1/2-like_CC"/>
</dbReference>
<evidence type="ECO:0000256" key="1">
    <source>
        <dbReference type="ARBA" id="ARBA00004370"/>
    </source>
</evidence>
<feature type="compositionally biased region" description="Basic and acidic residues" evidence="6">
    <location>
        <begin position="623"/>
        <end position="652"/>
    </location>
</feature>
<name>A0A3L8T382_CHLGU</name>
<dbReference type="GO" id="GO:0016327">
    <property type="term" value="C:apicolateral plasma membrane"/>
    <property type="evidence" value="ECO:0007669"/>
    <property type="project" value="TreeGrafter"/>
</dbReference>
<accession>A0A3L8T382</accession>
<evidence type="ECO:0000256" key="6">
    <source>
        <dbReference type="SAM" id="MobiDB-lite"/>
    </source>
</evidence>
<reference evidence="9 10" key="1">
    <citation type="journal article" date="2018" name="Proc. R. Soc. B">
        <title>A non-coding region near Follistatin controls head colour polymorphism in the Gouldian finch.</title>
        <authorList>
            <person name="Toomey M.B."/>
            <person name="Marques C.I."/>
            <person name="Andrade P."/>
            <person name="Araujo P.M."/>
            <person name="Sabatino S."/>
            <person name="Gazda M.A."/>
            <person name="Afonso S."/>
            <person name="Lopes R.J."/>
            <person name="Corbo J.C."/>
            <person name="Carneiro M."/>
        </authorList>
    </citation>
    <scope>NUCLEOTIDE SEQUENCE [LARGE SCALE GENOMIC DNA]</scope>
    <source>
        <strain evidence="9">Red01</strain>
        <tissue evidence="9">Muscle</tissue>
    </source>
</reference>
<dbReference type="GO" id="GO:0008017">
    <property type="term" value="F:microtubule binding"/>
    <property type="evidence" value="ECO:0007669"/>
    <property type="project" value="TreeGrafter"/>
</dbReference>
<gene>
    <name evidence="9" type="ORF">DV515_00000154</name>
</gene>
<feature type="domain" description="SOGA coiled-coil" evidence="7">
    <location>
        <begin position="386"/>
        <end position="479"/>
    </location>
</feature>
<evidence type="ECO:0000313" key="9">
    <source>
        <dbReference type="EMBL" id="RLW13463.1"/>
    </source>
</evidence>
<dbReference type="GO" id="GO:0001578">
    <property type="term" value="P:microtubule bundle formation"/>
    <property type="evidence" value="ECO:0007669"/>
    <property type="project" value="TreeGrafter"/>
</dbReference>
<dbReference type="InterPro" id="IPR049885">
    <property type="entry name" value="MTCL1-3"/>
</dbReference>
<feature type="region of interest" description="Disordered" evidence="6">
    <location>
        <begin position="1587"/>
        <end position="1617"/>
    </location>
</feature>
<evidence type="ECO:0000256" key="5">
    <source>
        <dbReference type="SAM" id="Coils"/>
    </source>
</evidence>
<keyword evidence="10" id="KW-1185">Reference proteome</keyword>
<dbReference type="Pfam" id="PF11365">
    <property type="entry name" value="SOGA"/>
    <property type="match status" value="2"/>
</dbReference>
<dbReference type="Proteomes" id="UP000276834">
    <property type="component" value="Unassembled WGS sequence"/>
</dbReference>
<comment type="subcellular location">
    <subcellularLocation>
        <location evidence="1">Membrane</location>
    </subcellularLocation>
</comment>
<evidence type="ECO:0000259" key="8">
    <source>
        <dbReference type="Pfam" id="PF14818"/>
    </source>
</evidence>
<dbReference type="Pfam" id="PF14818">
    <property type="entry name" value="SOGA1-2-like_CC"/>
    <property type="match status" value="1"/>
</dbReference>
<feature type="region of interest" description="Disordered" evidence="6">
    <location>
        <begin position="988"/>
        <end position="1014"/>
    </location>
</feature>
<feature type="region of interest" description="Disordered" evidence="6">
    <location>
        <begin position="1706"/>
        <end position="1761"/>
    </location>
</feature>
<evidence type="ECO:0000256" key="2">
    <source>
        <dbReference type="ARBA" id="ARBA00022553"/>
    </source>
</evidence>
<dbReference type="GO" id="GO:0045197">
    <property type="term" value="P:establishment or maintenance of epithelial cell apical/basal polarity"/>
    <property type="evidence" value="ECO:0007669"/>
    <property type="project" value="TreeGrafter"/>
</dbReference>
<feature type="domain" description="SOGA 1/2-like coiled-coil" evidence="8">
    <location>
        <begin position="1146"/>
        <end position="1199"/>
    </location>
</feature>
<feature type="domain" description="SOGA coiled-coil" evidence="7">
    <location>
        <begin position="515"/>
        <end position="604"/>
    </location>
</feature>
<evidence type="ECO:0000256" key="3">
    <source>
        <dbReference type="ARBA" id="ARBA00023054"/>
    </source>
</evidence>
<feature type="region of interest" description="Disordered" evidence="6">
    <location>
        <begin position="1841"/>
        <end position="1900"/>
    </location>
</feature>
<dbReference type="OrthoDB" id="10036174at2759"/>
<evidence type="ECO:0000313" key="10">
    <source>
        <dbReference type="Proteomes" id="UP000276834"/>
    </source>
</evidence>
<organism evidence="9 10">
    <name type="scientific">Chloebia gouldiae</name>
    <name type="common">Gouldian finch</name>
    <name type="synonym">Erythrura gouldiae</name>
    <dbReference type="NCBI Taxonomy" id="44316"/>
    <lineage>
        <taxon>Eukaryota</taxon>
        <taxon>Metazoa</taxon>
        <taxon>Chordata</taxon>
        <taxon>Craniata</taxon>
        <taxon>Vertebrata</taxon>
        <taxon>Euteleostomi</taxon>
        <taxon>Archelosauria</taxon>
        <taxon>Archosauria</taxon>
        <taxon>Dinosauria</taxon>
        <taxon>Saurischia</taxon>
        <taxon>Theropoda</taxon>
        <taxon>Coelurosauria</taxon>
        <taxon>Aves</taxon>
        <taxon>Neognathae</taxon>
        <taxon>Neoaves</taxon>
        <taxon>Telluraves</taxon>
        <taxon>Australaves</taxon>
        <taxon>Passeriformes</taxon>
        <taxon>Passeroidea</taxon>
        <taxon>Passeridae</taxon>
        <taxon>Chloebia</taxon>
    </lineage>
</organism>
<feature type="coiled-coil region" evidence="5">
    <location>
        <begin position="689"/>
        <end position="716"/>
    </location>
</feature>
<keyword evidence="4" id="KW-0472">Membrane</keyword>
<keyword evidence="3 5" id="KW-0175">Coiled coil</keyword>
<sequence>MICVTHRAIVCLGGRQEMLSMLPLMSAPIASPAPVEDMCRNNTLQDELDELRAEMEEMRDSYLEEDVYQLQELRRELDRANKNCRILQYRLRKAEQKSLKVAQTGHVDGELIRSLEQDLKVAKDVSVRLHHELESVEEKRVKAEDENEVLRQQIIEVEVSKQTLQNELDKLKEGSAEPAQTPGECSLVREFLPYQGVPAAGETVCKPVEKLPSFGAQCRAGIGGQLSATTPGRDSFPALWLAPGERAPTLRCFHLTSPVSLAPLPRALLAETQPSSAECLTLPGSVKKFSIPLKGKNGGSWCKSDPHIPIGFASSYISWELAARAPFRSFARWGSKEGKSSLKRRGSREIHKEKKTFTQNCKTELLGKYQAPGKTQRKVVLQRKEDSADLKCQLQFAKEEAALMRKKMAKLGREKDELEQELQKYKSIYGDVDSPLPTGEAGGPPSTREAELKLRLKLVEEEANILGRKIVELEVENRGIKAEMEDMRCQYEKECLSRDHISSIPTSPYGDSVESATELRRHLQFVEEEAELLRRSISEIEDHNKQLTNELNKFKFEPGQEPGWLDDAASKGGGTLQEELKSARSQINELSGKVMKLQYENRVLMSNVQRYDLASHLGLRTSSPRDSDADSDAGKKESDSEDGRPPQPKREGPIGGESDSEEVYEKTSGFGSGKPSEVSDLCSTELMRVKEDTESLINIKREAERLERTVERLITDTDSLIYDAKVHVTSSPSTEQDFRGGEERGDDKHEPELLDTVNSRMKAFRKELQTFLEKVDHIGEGLKEQMEDLSPLPHLTESSSFLSTMTSMSRDSPIGNLGKELITDFQSKLRDQMEWQLKQDRGEEQEIRHQRSTTDPHRRADGDIKLYRPGDKGCFSLENVSIQELQAQLEQETRLHREEQEKFTERIIQLEEEHMQTLRRKDLEVQSLTLQNKLEEKTWSQEKNLLQQELRRFKQDTFLLYVKLKWLLKHWRQGKRMEDEGEDTLEIEHPEALPDFGIQSEQKANDAEREEEEEDVVFALTDFSQHPTPDSTDHGPQLQTAELLQQQKQASENRKLLNALKGLLDDFRSELRDEERERQGLQQQYALHKAAWEVEITELKCRLQQLEGKSENTSGETVLGLDAKGAFKREREEHKKLLADSHSVVMDLRWQIQHSEKNWNREKVELLDRLDRDRREWDRQKKELLRRIEQLQKEASPRRGGGLMCEQNESSRRPFTPQGSLRVPRSMGPRSYSDSDTIQFDERSLSKLKESDRCSATENLFLESLSLDPPDEPDEHRSRHLERDKFLTGLTEEEETHKGNLQRAMSVSSMSEFQRLMDISPFLPEKNLPSSGSKDDITPPLSPDDLKYIEEFNKNWDYSSTKNHGGATEKPAEGWAERTEIGKAGNDPASGPFQASSWYLTTSVTMTTNTMTSPEHCQKQPTRSHSVNDKMGVRVFHSPPVVRRFDNSVIAVSEGKNQAEPDFLFSVTKAMGNVTETKGASSDMFGRWSCDLAKHHKDFLENGLHPIERPICTTVGFASPLHSLEMSKNMSDDMKEVAFSVRNAIRSNSTEPQFKDTACQTNGMRTTGTQTTQTISVGLQTETLRSITSSPHKCLTPKGGSTPVSSPSRSLRSRQVTPVIEKVQAKFERTCCSPKYGSPKLQRKVLPKSDQPNNRTLPGTPQKGFSESAWARSTTTRESPVHTTINDGLSSLFNIIDHSPTFHETFQKCPRSGSRSRSAEPRAELGTLQEPCTNARGRSPSPLRLGTETQKEEGSEVTSIRQDLSAPPGYTLAENAARILNKKLLEHALKEERRLPSHSPPNLSNDNSTGEIVKVDPGSIESFPKAVILEHELPCSALAPSLQPCFSRPERPANRRPPSRWASHSPTASQSQPTGDLTASEECGSQELLAETPGQGGEPA</sequence>
<feature type="compositionally biased region" description="Basic and acidic residues" evidence="6">
    <location>
        <begin position="736"/>
        <end position="750"/>
    </location>
</feature>
<feature type="compositionally biased region" description="Polar residues" evidence="6">
    <location>
        <begin position="1800"/>
        <end position="1810"/>
    </location>
</feature>